<proteinExistence type="predicted"/>
<accession>A0A4U0X926</accession>
<evidence type="ECO:0000313" key="1">
    <source>
        <dbReference type="EMBL" id="TKA71858.1"/>
    </source>
</evidence>
<organism evidence="1 2">
    <name type="scientific">Friedmanniomyces simplex</name>
    <dbReference type="NCBI Taxonomy" id="329884"/>
    <lineage>
        <taxon>Eukaryota</taxon>
        <taxon>Fungi</taxon>
        <taxon>Dikarya</taxon>
        <taxon>Ascomycota</taxon>
        <taxon>Pezizomycotina</taxon>
        <taxon>Dothideomycetes</taxon>
        <taxon>Dothideomycetidae</taxon>
        <taxon>Mycosphaerellales</taxon>
        <taxon>Teratosphaeriaceae</taxon>
        <taxon>Friedmanniomyces</taxon>
    </lineage>
</organism>
<dbReference type="OrthoDB" id="3642826at2759"/>
<sequence>MLAREVVAQMAVPAQAAADQAEIVTVGGSTFTVTPSNNGGSSGAVVVAAGGSSATLAPGQSANVGGQTVSAPSSGGVVIGSGSGATTVSTAGSSSGSGSQIVTVGGSTFTVTPSNNGGSSGAVVVAAGGSSATLTPGQSANVGGQTVSAPSSGGVVIGSGSGATTVSTGGSSSGSGSQVVTVGGSTFTVTPSNNRGSSGVVVAAGGSTATLAPGQTANVGGQTVSAPSSGGVVIGSGSGATIVSSGGSSSGAGPGSQVVTVGGSTFTVTPSSNGGSSGVVVVAGGSTATLAPGQTANVGGQTVTAPASGGVIIGSGSGAAVVSPAGSSSAGFGSSGGAIAQADSLPAEVITVAGSTATANPVPAFVVDGQTVLPGGAPITVGSDTIAIPASPTAIIVDGSTLPIAGSIASSTVFDVNGIPITANPELAFPIAGQTLQAGGAPITVDGTTLSLVPGGTAVVIDGITSIISQQTPGAAANIPLLTVGSQTFTANAATQFSLAPGATLTPGGVVTVSGTTISLATGATAVIINGQTRDLAAPAITPAPQVTVGGTVYQANAGSTYDIGGQILTPGGVITVSGTTISLAPGASAIVVNGVTTSLAGAGARTAPNSKLATITAPPVLTVDGQAFAANGGSSYVISGKTLTPGGAITISGANGVETLSLNAAANELFSVVSGTTMTSMVGAMGAMPTGAPILTVDGHTYTAVAYDTGAGPTYVIDGQTLSRGGVITISAPSGGKETISLDSAGTALDIVFQGHTTVSTISGAYGVMPTAAPVLTIGGETFTAINNGATYVIDGHTLTPGEAETVTIGGHTYVISLAPQATMLMVETEGSDGRVTGTSYETLFPAQMTKGTVTNTVGMATAGGSLSAGGAASTGGGAGAAGLASGAESSLALRLSGAVVAVGSLGLAVWL</sequence>
<evidence type="ECO:0000313" key="2">
    <source>
        <dbReference type="Proteomes" id="UP000309340"/>
    </source>
</evidence>
<gene>
    <name evidence="1" type="ORF">B0A55_09830</name>
</gene>
<dbReference type="STRING" id="329884.A0A4U0X926"/>
<name>A0A4U0X926_9PEZI</name>
<protein>
    <submittedName>
        <fullName evidence="1">Uncharacterized protein</fullName>
    </submittedName>
</protein>
<keyword evidence="2" id="KW-1185">Reference proteome</keyword>
<dbReference type="Proteomes" id="UP000309340">
    <property type="component" value="Unassembled WGS sequence"/>
</dbReference>
<dbReference type="EMBL" id="NAJQ01000333">
    <property type="protein sequence ID" value="TKA71858.1"/>
    <property type="molecule type" value="Genomic_DNA"/>
</dbReference>
<comment type="caution">
    <text evidence="1">The sequence shown here is derived from an EMBL/GenBank/DDBJ whole genome shotgun (WGS) entry which is preliminary data.</text>
</comment>
<reference evidence="1 2" key="1">
    <citation type="submission" date="2017-03" db="EMBL/GenBank/DDBJ databases">
        <title>Genomes of endolithic fungi from Antarctica.</title>
        <authorList>
            <person name="Coleine C."/>
            <person name="Masonjones S."/>
            <person name="Stajich J.E."/>
        </authorList>
    </citation>
    <scope>NUCLEOTIDE SEQUENCE [LARGE SCALE GENOMIC DNA]</scope>
    <source>
        <strain evidence="1 2">CCFEE 5184</strain>
    </source>
</reference>
<dbReference type="AlphaFoldDB" id="A0A4U0X926"/>